<proteinExistence type="predicted"/>
<reference evidence="1 2" key="1">
    <citation type="submission" date="2021-04" db="EMBL/GenBank/DDBJ databases">
        <authorList>
            <person name="Bliznina A."/>
        </authorList>
    </citation>
    <scope>NUCLEOTIDE SEQUENCE [LARGE SCALE GENOMIC DNA]</scope>
</reference>
<name>A0ABN7T3C9_OIKDI</name>
<evidence type="ECO:0000313" key="1">
    <source>
        <dbReference type="EMBL" id="CAG5112310.1"/>
    </source>
</evidence>
<gene>
    <name evidence="1" type="ORF">OKIOD_LOCUS15302</name>
</gene>
<protein>
    <submittedName>
        <fullName evidence="1">Oidioi.mRNA.OKI2018_I69.chr2.g6537.t1.cds</fullName>
    </submittedName>
</protein>
<accession>A0ABN7T3C9</accession>
<organism evidence="1 2">
    <name type="scientific">Oikopleura dioica</name>
    <name type="common">Tunicate</name>
    <dbReference type="NCBI Taxonomy" id="34765"/>
    <lineage>
        <taxon>Eukaryota</taxon>
        <taxon>Metazoa</taxon>
        <taxon>Chordata</taxon>
        <taxon>Tunicata</taxon>
        <taxon>Appendicularia</taxon>
        <taxon>Copelata</taxon>
        <taxon>Oikopleuridae</taxon>
        <taxon>Oikopleura</taxon>
    </lineage>
</organism>
<evidence type="ECO:0000313" key="2">
    <source>
        <dbReference type="Proteomes" id="UP001158576"/>
    </source>
</evidence>
<sequence>MPELSQESTNQSQEIQQSASQQVTAEIFDLTLAEENVVDEAALNDHTWEKIESTTIINWLKRQDKEVYDLPEAFFAKLDKNGIFTGTVKCNRENCPTFVSRETKNKKNINVKTSHFLQHLKAAHKIEKEKDLPAAFSRFRARKTPTISEKNKQEILEIECSILSECKLPMSFFQREAIKKRDKAMMRSVGINEEVIDQYMSSSPHMMKEQMKKNNEEMKKIFVEIGPFLVEDGTMHLEIDHKSIKKGTQDEEKHGFGIVAILNYEEIHERYMMSFKATDYTDTATNVILLEQCLKEYGLIDAWKEKRIIISGDSKMVGTMEAHACLWTICLSHTLGCAVDGIRAKSPIFGVEKSKFEGPDNFVKEARKSRKIPHSAPKDSPKSISKYLQNQSITEVAQLDNFFLSFPEQYQDYDPEDEKYLAALEAAKNQFKSFPKIKESYFSIRFGSMFSKYKHILENSRSLNGLKLNLDPKYSYLLANIDLPDMSFMKSVFFFLNKAHTLLLASEQRDSSVLEVIISMENLVIDACRVRSTLHFEQEYVLDQAEKIGKAVVAKIISMCFGSVWLPSHNDKISGIVNSPSGEPQRFVEVHMVAALLHWPYRQLKLHRMIRALKEMDDDCFFKTNRILIETKLKEWPEIAKKKLRFLSEKIEKNSSITQMMTGDKSQKGQSADIYDDDDKTVPVKGKIPLSKLDSELQIYFNLSTDQYAEWRNAKVAPEHNPESFFFRTFWEDHKIQMPTLSKIAGKIGRLPSSSNEAEREFSCLSYQMGTIFHNQKAAHIEKKQQTAEHGRFKEALKKIAARKGLKTQAFGTSEASKKIKITPLTQPFVINCGKKNVIKIV</sequence>
<dbReference type="EMBL" id="OU015567">
    <property type="protein sequence ID" value="CAG5112310.1"/>
    <property type="molecule type" value="Genomic_DNA"/>
</dbReference>
<dbReference type="Proteomes" id="UP001158576">
    <property type="component" value="Chromosome 2"/>
</dbReference>
<keyword evidence="2" id="KW-1185">Reference proteome</keyword>